<proteinExistence type="inferred from homology"/>
<dbReference type="InterPro" id="IPR004513">
    <property type="entry name" value="FtsX"/>
</dbReference>
<evidence type="ECO:0000256" key="8">
    <source>
        <dbReference type="ARBA" id="ARBA00023136"/>
    </source>
</evidence>
<dbReference type="InterPro" id="IPR003838">
    <property type="entry name" value="ABC3_permease_C"/>
</dbReference>
<comment type="caution">
    <text evidence="14">The sequence shown here is derived from an EMBL/GenBank/DDBJ whole genome shotgun (WGS) entry which is preliminary data.</text>
</comment>
<evidence type="ECO:0000256" key="2">
    <source>
        <dbReference type="ARBA" id="ARBA00007379"/>
    </source>
</evidence>
<dbReference type="GO" id="GO:0051301">
    <property type="term" value="P:cell division"/>
    <property type="evidence" value="ECO:0007669"/>
    <property type="project" value="UniProtKB-KW"/>
</dbReference>
<keyword evidence="4 10" id="KW-1003">Cell membrane</keyword>
<comment type="similarity">
    <text evidence="2 10">Belongs to the ABC-4 integral membrane protein family. FtsX subfamily.</text>
</comment>
<evidence type="ECO:0000256" key="6">
    <source>
        <dbReference type="ARBA" id="ARBA00022692"/>
    </source>
</evidence>
<evidence type="ECO:0000313" key="15">
    <source>
        <dbReference type="Proteomes" id="UP000178587"/>
    </source>
</evidence>
<evidence type="ECO:0000256" key="9">
    <source>
        <dbReference type="ARBA" id="ARBA00023306"/>
    </source>
</evidence>
<feature type="domain" description="ABC3 transporter permease C-terminal" evidence="12">
    <location>
        <begin position="189"/>
        <end position="313"/>
    </location>
</feature>
<gene>
    <name evidence="14" type="ORF">A3A34_02035</name>
</gene>
<evidence type="ECO:0000256" key="1">
    <source>
        <dbReference type="ARBA" id="ARBA00004651"/>
    </source>
</evidence>
<keyword evidence="5 10" id="KW-0132">Cell division</keyword>
<keyword evidence="7 11" id="KW-1133">Transmembrane helix</keyword>
<evidence type="ECO:0000256" key="4">
    <source>
        <dbReference type="ARBA" id="ARBA00022475"/>
    </source>
</evidence>
<dbReference type="PANTHER" id="PTHR47755:SF1">
    <property type="entry name" value="CELL DIVISION PROTEIN FTSX"/>
    <property type="match status" value="1"/>
</dbReference>
<dbReference type="STRING" id="1798507.A3A34_02035"/>
<sequence>MNKWTNTKRVARYGLIGFIRNGFVSFSAILVMTITLFVIANILLSHAALNSTLQQLVNQVDVTVYFTTETSEGEVSDIKRALEALPEVALVSYTSREQALMDFRERHKADQLILQGLDELGENPLGASLSVRAKETSQYESIAKFLDTVEINSTSGVIIEKVNFHQNKAAIDRLTDIIATSRENSIARFLLFALATLVIVFITIRFAIYTAREEIGVMNIVGASRWYVRGPFVIAGALYGVISGLIVLMLLYPILLFRPVLVGLDATSEILFGDFDAFQYFTDSFPLLFLTIMGTGIVLGVLSSFFAVRRYLNV</sequence>
<evidence type="ECO:0000256" key="5">
    <source>
        <dbReference type="ARBA" id="ARBA00022618"/>
    </source>
</evidence>
<keyword evidence="8 10" id="KW-0472">Membrane</keyword>
<feature type="transmembrane region" description="Helical" evidence="11">
    <location>
        <begin position="189"/>
        <end position="211"/>
    </location>
</feature>
<evidence type="ECO:0000256" key="7">
    <source>
        <dbReference type="ARBA" id="ARBA00022989"/>
    </source>
</evidence>
<evidence type="ECO:0000313" key="14">
    <source>
        <dbReference type="EMBL" id="OGG75115.1"/>
    </source>
</evidence>
<dbReference type="Gene3D" id="3.30.70.3040">
    <property type="match status" value="1"/>
</dbReference>
<dbReference type="Proteomes" id="UP000178587">
    <property type="component" value="Unassembled WGS sequence"/>
</dbReference>
<evidence type="ECO:0000259" key="12">
    <source>
        <dbReference type="Pfam" id="PF02687"/>
    </source>
</evidence>
<accession>A0A1F6ENA6</accession>
<dbReference type="InterPro" id="IPR040690">
    <property type="entry name" value="FtsX_ECD"/>
</dbReference>
<organism evidence="14 15">
    <name type="scientific">Candidatus Kaiserbacteria bacterium RIFCSPLOWO2_01_FULL_50_24</name>
    <dbReference type="NCBI Taxonomy" id="1798507"/>
    <lineage>
        <taxon>Bacteria</taxon>
        <taxon>Candidatus Kaiseribacteriota</taxon>
    </lineage>
</organism>
<dbReference type="Pfam" id="PF18075">
    <property type="entry name" value="FtsX_ECD"/>
    <property type="match status" value="1"/>
</dbReference>
<dbReference type="EMBL" id="MFLU01000007">
    <property type="protein sequence ID" value="OGG75115.1"/>
    <property type="molecule type" value="Genomic_DNA"/>
</dbReference>
<feature type="domain" description="FtsX extracellular" evidence="13">
    <location>
        <begin position="60"/>
        <end position="149"/>
    </location>
</feature>
<dbReference type="GO" id="GO:0005886">
    <property type="term" value="C:plasma membrane"/>
    <property type="evidence" value="ECO:0007669"/>
    <property type="project" value="UniProtKB-SubCell"/>
</dbReference>
<dbReference type="PANTHER" id="PTHR47755">
    <property type="entry name" value="CELL DIVISION PROTEIN FTSX"/>
    <property type="match status" value="1"/>
</dbReference>
<dbReference type="AlphaFoldDB" id="A0A1F6ENA6"/>
<dbReference type="Pfam" id="PF02687">
    <property type="entry name" value="FtsX"/>
    <property type="match status" value="1"/>
</dbReference>
<keyword evidence="6 11" id="KW-0812">Transmembrane</keyword>
<feature type="transmembrane region" description="Helical" evidence="11">
    <location>
        <begin position="21"/>
        <end position="44"/>
    </location>
</feature>
<feature type="transmembrane region" description="Helical" evidence="11">
    <location>
        <begin position="232"/>
        <end position="255"/>
    </location>
</feature>
<keyword evidence="9 10" id="KW-0131">Cell cycle</keyword>
<evidence type="ECO:0000256" key="10">
    <source>
        <dbReference type="PIRNR" id="PIRNR003097"/>
    </source>
</evidence>
<dbReference type="PIRSF" id="PIRSF003097">
    <property type="entry name" value="FtsX"/>
    <property type="match status" value="1"/>
</dbReference>
<feature type="transmembrane region" description="Helical" evidence="11">
    <location>
        <begin position="287"/>
        <end position="308"/>
    </location>
</feature>
<reference evidence="14 15" key="1">
    <citation type="journal article" date="2016" name="Nat. Commun.">
        <title>Thousands of microbial genomes shed light on interconnected biogeochemical processes in an aquifer system.</title>
        <authorList>
            <person name="Anantharaman K."/>
            <person name="Brown C.T."/>
            <person name="Hug L.A."/>
            <person name="Sharon I."/>
            <person name="Castelle C.J."/>
            <person name="Probst A.J."/>
            <person name="Thomas B.C."/>
            <person name="Singh A."/>
            <person name="Wilkins M.J."/>
            <person name="Karaoz U."/>
            <person name="Brodie E.L."/>
            <person name="Williams K.H."/>
            <person name="Hubbard S.S."/>
            <person name="Banfield J.F."/>
        </authorList>
    </citation>
    <scope>NUCLEOTIDE SEQUENCE [LARGE SCALE GENOMIC DNA]</scope>
</reference>
<name>A0A1F6ENA6_9BACT</name>
<evidence type="ECO:0000259" key="13">
    <source>
        <dbReference type="Pfam" id="PF18075"/>
    </source>
</evidence>
<evidence type="ECO:0000256" key="3">
    <source>
        <dbReference type="ARBA" id="ARBA00021907"/>
    </source>
</evidence>
<comment type="subcellular location">
    <subcellularLocation>
        <location evidence="1">Cell membrane</location>
        <topology evidence="1">Multi-pass membrane protein</topology>
    </subcellularLocation>
</comment>
<protein>
    <recommendedName>
        <fullName evidence="3 10">Cell division protein FtsX</fullName>
    </recommendedName>
</protein>
<evidence type="ECO:0000256" key="11">
    <source>
        <dbReference type="SAM" id="Phobius"/>
    </source>
</evidence>